<dbReference type="EMBL" id="MCBR01002572">
    <property type="protein sequence ID" value="RKF81472.1"/>
    <property type="molecule type" value="Genomic_DNA"/>
</dbReference>
<evidence type="ECO:0000259" key="5">
    <source>
        <dbReference type="Pfam" id="PF04153"/>
    </source>
</evidence>
<dbReference type="Gene3D" id="2.30.30.1020">
    <property type="entry name" value="CCR4-NOT complex subunit 2/3/5, C-terminal domain"/>
    <property type="match status" value="1"/>
</dbReference>
<evidence type="ECO:0000256" key="4">
    <source>
        <dbReference type="SAM" id="MobiDB-lite"/>
    </source>
</evidence>
<feature type="domain" description="NOT2/NOT3/NOT5 C-terminal" evidence="5">
    <location>
        <begin position="390"/>
        <end position="511"/>
    </location>
</feature>
<evidence type="ECO:0000256" key="1">
    <source>
        <dbReference type="ARBA" id="ARBA00007682"/>
    </source>
</evidence>
<feature type="compositionally biased region" description="Polar residues" evidence="4">
    <location>
        <begin position="314"/>
        <end position="330"/>
    </location>
</feature>
<evidence type="ECO:0000256" key="3">
    <source>
        <dbReference type="ARBA" id="ARBA00023163"/>
    </source>
</evidence>
<dbReference type="InterPro" id="IPR040168">
    <property type="entry name" value="Not2/3/5"/>
</dbReference>
<gene>
    <name evidence="6" type="ORF">GcC1_025026</name>
</gene>
<dbReference type="InterPro" id="IPR038635">
    <property type="entry name" value="CCR4-NOT_su2/3/5_C_sf"/>
</dbReference>
<evidence type="ECO:0000256" key="2">
    <source>
        <dbReference type="ARBA" id="ARBA00023015"/>
    </source>
</evidence>
<dbReference type="GO" id="GO:0000289">
    <property type="term" value="P:nuclear-transcribed mRNA poly(A) tail shortening"/>
    <property type="evidence" value="ECO:0007669"/>
    <property type="project" value="UniProtKB-ARBA"/>
</dbReference>
<dbReference type="GO" id="GO:0030015">
    <property type="term" value="C:CCR4-NOT core complex"/>
    <property type="evidence" value="ECO:0007669"/>
    <property type="project" value="InterPro"/>
</dbReference>
<feature type="compositionally biased region" description="Polar residues" evidence="4">
    <location>
        <begin position="18"/>
        <end position="32"/>
    </location>
</feature>
<feature type="compositionally biased region" description="Polar residues" evidence="4">
    <location>
        <begin position="47"/>
        <end position="58"/>
    </location>
</feature>
<keyword evidence="3" id="KW-0804">Transcription</keyword>
<dbReference type="InterPro" id="IPR007282">
    <property type="entry name" value="NOT2/3/5_C"/>
</dbReference>
<dbReference type="OrthoDB" id="258627at2759"/>
<accession>A0A420J3V0</accession>
<keyword evidence="2" id="KW-0805">Transcription regulation</keyword>
<dbReference type="AlphaFoldDB" id="A0A420J3V0"/>
<proteinExistence type="inferred from homology"/>
<dbReference type="Pfam" id="PF04153">
    <property type="entry name" value="NOT2_3_5_C"/>
    <property type="match status" value="1"/>
</dbReference>
<dbReference type="PANTHER" id="PTHR23326">
    <property type="entry name" value="CCR4 NOT-RELATED"/>
    <property type="match status" value="1"/>
</dbReference>
<comment type="caution">
    <text evidence="6">The sequence shown here is derived from an EMBL/GenBank/DDBJ whole genome shotgun (WGS) entry which is preliminary data.</text>
</comment>
<feature type="compositionally biased region" description="Polar residues" evidence="4">
    <location>
        <begin position="89"/>
        <end position="127"/>
    </location>
</feature>
<dbReference type="Proteomes" id="UP000285405">
    <property type="component" value="Unassembled WGS sequence"/>
</dbReference>
<feature type="region of interest" description="Disordered" evidence="4">
    <location>
        <begin position="1"/>
        <end position="58"/>
    </location>
</feature>
<evidence type="ECO:0000313" key="7">
    <source>
        <dbReference type="Proteomes" id="UP000285405"/>
    </source>
</evidence>
<feature type="region of interest" description="Disordered" evidence="4">
    <location>
        <begin position="75"/>
        <end position="127"/>
    </location>
</feature>
<evidence type="ECO:0000313" key="6">
    <source>
        <dbReference type="EMBL" id="RKF81472.1"/>
    </source>
</evidence>
<comment type="similarity">
    <text evidence="1">Belongs to the CNOT2/3/5 family.</text>
</comment>
<reference evidence="6 7" key="1">
    <citation type="journal article" date="2018" name="BMC Genomics">
        <title>Comparative genome analyses reveal sequence features reflecting distinct modes of host-adaptation between dicot and monocot powdery mildew.</title>
        <authorList>
            <person name="Wu Y."/>
            <person name="Ma X."/>
            <person name="Pan Z."/>
            <person name="Kale S.D."/>
            <person name="Song Y."/>
            <person name="King H."/>
            <person name="Zhang Q."/>
            <person name="Presley C."/>
            <person name="Deng X."/>
            <person name="Wei C.I."/>
            <person name="Xiao S."/>
        </authorList>
    </citation>
    <scope>NUCLEOTIDE SEQUENCE [LARGE SCALE GENOMIC DNA]</scope>
    <source>
        <strain evidence="6">UCSC1</strain>
    </source>
</reference>
<sequence>MNRSAVGPQSLRSMPIGFQSQPQISQNRNVSSRIPPGSKMSKGGSFIPQNFAKSGHQSTAANGATWAFGGGMPMGNAGIGGPRPGPMTSFAQTIGGSSQPSTPLDPSEFPSLSDNQSQPSQSTWATSGAHNVVNSSNIRMTQQQALSGHQQEDIFSTSLEPSSNQGVFRFNNQNTIGQASQSNSTEEFPPLGRSTIGEIGQDRSSNLMLNSGFSAQSNGLGFGSSTAAPSIRGNGLLNALSYNSQANSLNVSSSCEASPANLSGVPNSISLNEKIQNDAPEHETSLFSSAKRASQEIDMNSLMTRQDVTQDSGILNKRGQNSNSIPQNNLEEPEAPEVHDILSGMTEIDRWGLKGFSMMMNNSPAYAAFVTGSDLTSFGFEINSSDLFSSQIFSLWDNEPPGPVMPPYKLPDCYTVSNVAQLETKMTNLNDEALIFMFYSSPGDLQQVMAAQELHNRNWRYHKKLQLWLTKDEMMVPRTVGNGTERGYYIFFDVKNWQRERRELTLVYDDLESLPNANPRLG</sequence>
<dbReference type="GO" id="GO:0006355">
    <property type="term" value="P:regulation of DNA-templated transcription"/>
    <property type="evidence" value="ECO:0007669"/>
    <property type="project" value="InterPro"/>
</dbReference>
<organism evidence="6 7">
    <name type="scientific">Golovinomyces cichoracearum</name>
    <dbReference type="NCBI Taxonomy" id="62708"/>
    <lineage>
        <taxon>Eukaryota</taxon>
        <taxon>Fungi</taxon>
        <taxon>Dikarya</taxon>
        <taxon>Ascomycota</taxon>
        <taxon>Pezizomycotina</taxon>
        <taxon>Leotiomycetes</taxon>
        <taxon>Erysiphales</taxon>
        <taxon>Erysiphaceae</taxon>
        <taxon>Golovinomyces</taxon>
    </lineage>
</organism>
<name>A0A420J3V0_9PEZI</name>
<protein>
    <submittedName>
        <fullName evidence="6">Putative not2 family protein</fullName>
    </submittedName>
</protein>
<feature type="region of interest" description="Disordered" evidence="4">
    <location>
        <begin position="314"/>
        <end position="333"/>
    </location>
</feature>